<feature type="domain" description="ELMO" evidence="2">
    <location>
        <begin position="477"/>
        <end position="637"/>
    </location>
</feature>
<dbReference type="EMBL" id="HBIO01005287">
    <property type="protein sequence ID" value="CAE0458876.1"/>
    <property type="molecule type" value="Transcribed_RNA"/>
</dbReference>
<reference evidence="3" key="1">
    <citation type="submission" date="2021-01" db="EMBL/GenBank/DDBJ databases">
        <authorList>
            <person name="Corre E."/>
            <person name="Pelletier E."/>
            <person name="Niang G."/>
            <person name="Scheremetjew M."/>
            <person name="Finn R."/>
            <person name="Kale V."/>
            <person name="Holt S."/>
            <person name="Cochrane G."/>
            <person name="Meng A."/>
            <person name="Brown T."/>
            <person name="Cohen L."/>
        </authorList>
    </citation>
    <scope>NUCLEOTIDE SEQUENCE</scope>
    <source>
        <strain evidence="3">MM31A-1</strain>
    </source>
</reference>
<gene>
    <name evidence="3" type="ORF">CDEB00056_LOCUS3717</name>
</gene>
<feature type="region of interest" description="Disordered" evidence="1">
    <location>
        <begin position="618"/>
        <end position="639"/>
    </location>
</feature>
<dbReference type="InterPro" id="IPR050868">
    <property type="entry name" value="ELMO_domain-containing"/>
</dbReference>
<feature type="compositionally biased region" description="Low complexity" evidence="1">
    <location>
        <begin position="131"/>
        <end position="154"/>
    </location>
</feature>
<feature type="compositionally biased region" description="Basic and acidic residues" evidence="1">
    <location>
        <begin position="471"/>
        <end position="486"/>
    </location>
</feature>
<feature type="compositionally biased region" description="Polar residues" evidence="1">
    <location>
        <begin position="712"/>
        <end position="724"/>
    </location>
</feature>
<feature type="region of interest" description="Disordered" evidence="1">
    <location>
        <begin position="688"/>
        <end position="738"/>
    </location>
</feature>
<dbReference type="AlphaFoldDB" id="A0A7S3PXR2"/>
<organism evidence="3">
    <name type="scientific">Chaetoceros debilis</name>
    <dbReference type="NCBI Taxonomy" id="122233"/>
    <lineage>
        <taxon>Eukaryota</taxon>
        <taxon>Sar</taxon>
        <taxon>Stramenopiles</taxon>
        <taxon>Ochrophyta</taxon>
        <taxon>Bacillariophyta</taxon>
        <taxon>Coscinodiscophyceae</taxon>
        <taxon>Chaetocerotophycidae</taxon>
        <taxon>Chaetocerotales</taxon>
        <taxon>Chaetocerotaceae</taxon>
        <taxon>Chaetoceros</taxon>
    </lineage>
</organism>
<dbReference type="PROSITE" id="PS51335">
    <property type="entry name" value="ELMO"/>
    <property type="match status" value="1"/>
</dbReference>
<proteinExistence type="predicted"/>
<protein>
    <recommendedName>
        <fullName evidence="2">ELMO domain-containing protein</fullName>
    </recommendedName>
</protein>
<name>A0A7S3PXR2_9STRA</name>
<feature type="region of interest" description="Disordered" evidence="1">
    <location>
        <begin position="1"/>
        <end position="154"/>
    </location>
</feature>
<feature type="compositionally biased region" description="Basic and acidic residues" evidence="1">
    <location>
        <begin position="690"/>
        <end position="711"/>
    </location>
</feature>
<feature type="region of interest" description="Disordered" evidence="1">
    <location>
        <begin position="764"/>
        <end position="823"/>
    </location>
</feature>
<feature type="region of interest" description="Disordered" evidence="1">
    <location>
        <begin position="425"/>
        <end position="489"/>
    </location>
</feature>
<dbReference type="PANTHER" id="PTHR12771:SF56">
    <property type="entry name" value="CED-12"/>
    <property type="match status" value="1"/>
</dbReference>
<dbReference type="PANTHER" id="PTHR12771">
    <property type="entry name" value="ENGULFMENT AND CELL MOTILITY"/>
    <property type="match status" value="1"/>
</dbReference>
<feature type="compositionally biased region" description="Low complexity" evidence="1">
    <location>
        <begin position="456"/>
        <end position="467"/>
    </location>
</feature>
<evidence type="ECO:0000313" key="3">
    <source>
        <dbReference type="EMBL" id="CAE0458876.1"/>
    </source>
</evidence>
<feature type="compositionally biased region" description="Polar residues" evidence="1">
    <location>
        <begin position="618"/>
        <end position="628"/>
    </location>
</feature>
<feature type="compositionally biased region" description="Low complexity" evidence="1">
    <location>
        <begin position="47"/>
        <end position="58"/>
    </location>
</feature>
<accession>A0A7S3PXR2</accession>
<feature type="compositionally biased region" description="Polar residues" evidence="1">
    <location>
        <begin position="91"/>
        <end position="101"/>
    </location>
</feature>
<evidence type="ECO:0000259" key="2">
    <source>
        <dbReference type="PROSITE" id="PS51335"/>
    </source>
</evidence>
<dbReference type="Pfam" id="PF04727">
    <property type="entry name" value="ELMO_CED12"/>
    <property type="match status" value="1"/>
</dbReference>
<dbReference type="InterPro" id="IPR006816">
    <property type="entry name" value="ELMO_dom"/>
</dbReference>
<feature type="compositionally biased region" description="Low complexity" evidence="1">
    <location>
        <begin position="777"/>
        <end position="794"/>
    </location>
</feature>
<sequence length="873" mass="93891">MDEESLIDFSEVTLQDKKTTEVTTHISRPPAPVPPPSTDIDTDIDFDFSITDSFDITSPTATEPATDPAGKTETVIKISATGPEPSDESIIDTSAAPSDNGNENEKNKGFAKPNVDGISNEHVNEQEKSSDTNTSTRNSSSKIPGRSSSTSSSSFFNRSRQIFKQASSTAQNVSASIPIDVQGLRNSTVNTVQNLASATQPTVQSIATKVHNVDVSEVTSSVSATASATAQSARSLAKTTTHSATNFARATQPTMQSFADNLSSMIPSRRYALPDRSVASQILMYRQLLHTECKPGLRLSRNYEATDAQKKVMHMPWWEGGVVTSKKMVISYDNLIVRVWLGGAIMPYVDGGYAEEHKLNTVPKDDCHMNNSMNNIKNKEDDIGEGEVASAGAGAGAGEAASETNSVSGDGVIVANVEVEDKINDSESEIKVTTASGAEDETSKDSQDAGADADDNGNGNSNSNSSGTQRETGKDSERPNHIDTLIDSRGLPPIPHAYWVDRLGFQQTDPVTDFRSGGVLSLAMLAHMVEACPNVHARFLPSGDTHMLPFGITCINVTDMIAKFCMFSKSVERMDVLMSQKPFWKMFENPDSLLVLQEISMEILCNVVVELGRERNLPNSETNASMTPKSKEKGSTFGGQEDAEKVTVFDFAEILSKTEKRVNDDLLGSGPRSVDDLRAIHTRNCTKYMRSIEKKEQQARKAMEKAMERSQSKSQNNGARSSDNNNKHVPMKSSLAPMKGMVGNMGNVLGSASGALFKFNAFGSPRPKSGRKDGPPGSASMSTTQSGTSTGGAAEMEEIDFAKAPGSESGAPPTEATDSAKKSALEEAKDLLDFVDADVDTKTEETKKKFADLLGDTPTDAADYFTIDDEDLL</sequence>
<evidence type="ECO:0000256" key="1">
    <source>
        <dbReference type="SAM" id="MobiDB-lite"/>
    </source>
</evidence>